<evidence type="ECO:0000313" key="5">
    <source>
        <dbReference type="EMBL" id="KAJ3511524.1"/>
    </source>
</evidence>
<gene>
    <name evidence="5" type="ORF">NLJ89_g4049</name>
</gene>
<dbReference type="GO" id="GO:0000062">
    <property type="term" value="F:fatty-acyl-CoA binding"/>
    <property type="evidence" value="ECO:0007669"/>
    <property type="project" value="InterPro"/>
</dbReference>
<dbReference type="AlphaFoldDB" id="A0A9W8K968"/>
<dbReference type="FunFam" id="1.20.80.10:FF:000010">
    <property type="entry name" value="Acyl-CoA-binding domain-containing protein 5"/>
    <property type="match status" value="1"/>
</dbReference>
<name>A0A9W8K968_9AGAR</name>
<organism evidence="5 6">
    <name type="scientific">Agrocybe chaxingu</name>
    <dbReference type="NCBI Taxonomy" id="84603"/>
    <lineage>
        <taxon>Eukaryota</taxon>
        <taxon>Fungi</taxon>
        <taxon>Dikarya</taxon>
        <taxon>Basidiomycota</taxon>
        <taxon>Agaricomycotina</taxon>
        <taxon>Agaricomycetes</taxon>
        <taxon>Agaricomycetidae</taxon>
        <taxon>Agaricales</taxon>
        <taxon>Agaricineae</taxon>
        <taxon>Strophariaceae</taxon>
        <taxon>Agrocybe</taxon>
    </lineage>
</organism>
<evidence type="ECO:0000256" key="3">
    <source>
        <dbReference type="SAM" id="Phobius"/>
    </source>
</evidence>
<dbReference type="PROSITE" id="PS51228">
    <property type="entry name" value="ACB_2"/>
    <property type="match status" value="1"/>
</dbReference>
<feature type="compositionally biased region" description="Acidic residues" evidence="2">
    <location>
        <begin position="162"/>
        <end position="177"/>
    </location>
</feature>
<dbReference type="GO" id="GO:0006631">
    <property type="term" value="P:fatty acid metabolic process"/>
    <property type="evidence" value="ECO:0007669"/>
    <property type="project" value="TreeGrafter"/>
</dbReference>
<keyword evidence="1" id="KW-0446">Lipid-binding</keyword>
<feature type="region of interest" description="Disordered" evidence="2">
    <location>
        <begin position="121"/>
        <end position="291"/>
    </location>
</feature>
<dbReference type="InterPro" id="IPR035984">
    <property type="entry name" value="Acyl-CoA-binding_sf"/>
</dbReference>
<evidence type="ECO:0000256" key="2">
    <source>
        <dbReference type="SAM" id="MobiDB-lite"/>
    </source>
</evidence>
<accession>A0A9W8K968</accession>
<dbReference type="PRINTS" id="PR00689">
    <property type="entry name" value="ACOABINDINGP"/>
</dbReference>
<feature type="domain" description="ACB" evidence="4">
    <location>
        <begin position="7"/>
        <end position="96"/>
    </location>
</feature>
<keyword evidence="3" id="KW-0472">Membrane</keyword>
<dbReference type="Gene3D" id="1.20.80.10">
    <property type="match status" value="1"/>
</dbReference>
<feature type="compositionally biased region" description="Polar residues" evidence="2">
    <location>
        <begin position="245"/>
        <end position="254"/>
    </location>
</feature>
<dbReference type="InterPro" id="IPR000582">
    <property type="entry name" value="Acyl-CoA-binding_protein"/>
</dbReference>
<dbReference type="OrthoDB" id="346910at2759"/>
<reference evidence="5" key="1">
    <citation type="submission" date="2022-07" db="EMBL/GenBank/DDBJ databases">
        <title>Genome Sequence of Agrocybe chaxingu.</title>
        <authorList>
            <person name="Buettner E."/>
        </authorList>
    </citation>
    <scope>NUCLEOTIDE SEQUENCE</scope>
    <source>
        <strain evidence="5">MP-N11</strain>
    </source>
</reference>
<dbReference type="Proteomes" id="UP001148786">
    <property type="component" value="Unassembled WGS sequence"/>
</dbReference>
<comment type="caution">
    <text evidence="5">The sequence shown here is derived from an EMBL/GenBank/DDBJ whole genome shotgun (WGS) entry which is preliminary data.</text>
</comment>
<feature type="transmembrane region" description="Helical" evidence="3">
    <location>
        <begin position="395"/>
        <end position="417"/>
    </location>
</feature>
<keyword evidence="3" id="KW-0812">Transmembrane</keyword>
<evidence type="ECO:0000313" key="6">
    <source>
        <dbReference type="Proteomes" id="UP001148786"/>
    </source>
</evidence>
<feature type="compositionally biased region" description="Polar residues" evidence="2">
    <location>
        <begin position="182"/>
        <end position="204"/>
    </location>
</feature>
<proteinExistence type="predicted"/>
<dbReference type="Pfam" id="PF00887">
    <property type="entry name" value="ACBP"/>
    <property type="match status" value="1"/>
</dbReference>
<feature type="compositionally biased region" description="Low complexity" evidence="2">
    <location>
        <begin position="336"/>
        <end position="346"/>
    </location>
</feature>
<keyword evidence="3" id="KW-1133">Transmembrane helix</keyword>
<sequence length="452" mass="50289">MASHELIDAQFDRAVEIVQSLPKTGPIQTDYEEKLTMYSLFKQATVGNVQNPRPGMWDMLGRAKWDAWAKHKDLDSYEAKWLYVEALLKVLRKYSDKTIAMNLVEELESYAGDPSALVMSRNKDTGTLSKSPASDGSGSTVSDSHVPIPRALHQPENAHEQGDEDESTSEEESEDEAHELPPSSNTERASIENRPQSSLSSQRYRTPLAGSLVMSPPPSRLQRAPSQQPRPAFETPSAFAEPIPHTTSAPSSCHQYHPEAAHAYRGKAPSRGQMHPQSPYFDPDQQRSTTELERAVENVQVHLAVLTERLETLESRSLLLSRSNMAGSPRRGGGSPSWRGGYRSPRGGNGGPQWDIDDLGMWSIVLNPLSRGLDRLREFATFFATNENRSPSMMIIRRLCLDVSFLVCVVAVIGAVWRKSGVRRREVKAALVVLWRAIIGSKPQRELTQRGV</sequence>
<dbReference type="InterPro" id="IPR014352">
    <property type="entry name" value="FERM/acyl-CoA-bd_prot_sf"/>
</dbReference>
<protein>
    <recommendedName>
        <fullName evidence="4">ACB domain-containing protein</fullName>
    </recommendedName>
</protein>
<dbReference type="SUPFAM" id="SSF47027">
    <property type="entry name" value="Acyl-CoA binding protein"/>
    <property type="match status" value="1"/>
</dbReference>
<keyword evidence="6" id="KW-1185">Reference proteome</keyword>
<feature type="compositionally biased region" description="Polar residues" evidence="2">
    <location>
        <begin position="125"/>
        <end position="143"/>
    </location>
</feature>
<dbReference type="PANTHER" id="PTHR23310">
    <property type="entry name" value="ACYL-COA-BINDING PROTEIN, ACBP"/>
    <property type="match status" value="1"/>
</dbReference>
<dbReference type="EMBL" id="JANKHO010000322">
    <property type="protein sequence ID" value="KAJ3511524.1"/>
    <property type="molecule type" value="Genomic_DNA"/>
</dbReference>
<evidence type="ECO:0000259" key="4">
    <source>
        <dbReference type="PROSITE" id="PS51228"/>
    </source>
</evidence>
<dbReference type="PANTHER" id="PTHR23310:SF133">
    <property type="entry name" value="COA BINDING PROTEIN, PUTATIVE (AFU_ORTHOLOGUE AFUA_1G12300)-RELATED"/>
    <property type="match status" value="1"/>
</dbReference>
<feature type="region of interest" description="Disordered" evidence="2">
    <location>
        <begin position="324"/>
        <end position="350"/>
    </location>
</feature>
<evidence type="ECO:0000256" key="1">
    <source>
        <dbReference type="ARBA" id="ARBA00023121"/>
    </source>
</evidence>